<evidence type="ECO:0000256" key="6">
    <source>
        <dbReference type="ARBA" id="ARBA00022892"/>
    </source>
</evidence>
<dbReference type="PANTHER" id="PTHR14374">
    <property type="entry name" value="FOIE GRAS"/>
    <property type="match status" value="1"/>
</dbReference>
<dbReference type="Proteomes" id="UP001642540">
    <property type="component" value="Unassembled WGS sequence"/>
</dbReference>
<organism evidence="10 11">
    <name type="scientific">Orchesella dallaii</name>
    <dbReference type="NCBI Taxonomy" id="48710"/>
    <lineage>
        <taxon>Eukaryota</taxon>
        <taxon>Metazoa</taxon>
        <taxon>Ecdysozoa</taxon>
        <taxon>Arthropoda</taxon>
        <taxon>Hexapoda</taxon>
        <taxon>Collembola</taxon>
        <taxon>Entomobryomorpha</taxon>
        <taxon>Entomobryoidea</taxon>
        <taxon>Orchesellidae</taxon>
        <taxon>Orchesellinae</taxon>
        <taxon>Orchesella</taxon>
    </lineage>
</organism>
<proteinExistence type="inferred from homology"/>
<evidence type="ECO:0000256" key="4">
    <source>
        <dbReference type="ARBA" id="ARBA00021520"/>
    </source>
</evidence>
<comment type="caution">
    <text evidence="10">The sequence shown here is derived from an EMBL/GenBank/DDBJ whole genome shotgun (WGS) entry which is preliminary data.</text>
</comment>
<name>A0ABP1R575_9HEXA</name>
<keyword evidence="7" id="KW-0333">Golgi apparatus</keyword>
<evidence type="ECO:0000256" key="2">
    <source>
        <dbReference type="ARBA" id="ARBA00004222"/>
    </source>
</evidence>
<evidence type="ECO:0000259" key="8">
    <source>
        <dbReference type="Pfam" id="PF11817"/>
    </source>
</evidence>
<evidence type="ECO:0000259" key="9">
    <source>
        <dbReference type="Pfam" id="PF12742"/>
    </source>
</evidence>
<reference evidence="10 11" key="1">
    <citation type="submission" date="2024-08" db="EMBL/GenBank/DDBJ databases">
        <authorList>
            <person name="Cucini C."/>
            <person name="Frati F."/>
        </authorList>
    </citation>
    <scope>NUCLEOTIDE SEQUENCE [LARGE SCALE GENOMIC DNA]</scope>
</reference>
<evidence type="ECO:0000313" key="10">
    <source>
        <dbReference type="EMBL" id="CAL8120333.1"/>
    </source>
</evidence>
<feature type="domain" description="Trafficking protein particle complex subunit 11" evidence="8">
    <location>
        <begin position="276"/>
        <end position="512"/>
    </location>
</feature>
<dbReference type="InterPro" id="IPR025876">
    <property type="entry name" value="TRAPPC11_C"/>
</dbReference>
<feature type="domain" description="Trafficking protein particle complex subunit 11 C-terminal" evidence="9">
    <location>
        <begin position="1008"/>
        <end position="1060"/>
    </location>
</feature>
<evidence type="ECO:0000256" key="1">
    <source>
        <dbReference type="ARBA" id="ARBA00001995"/>
    </source>
</evidence>
<dbReference type="InterPro" id="IPR021773">
    <property type="entry name" value="TPC11"/>
</dbReference>
<comment type="subcellular location">
    <subcellularLocation>
        <location evidence="2">Golgi apparatus</location>
        <location evidence="2">cis-Golgi network</location>
    </subcellularLocation>
</comment>
<dbReference type="Pfam" id="PF11817">
    <property type="entry name" value="Foie-gras_1"/>
    <property type="match status" value="1"/>
</dbReference>
<dbReference type="Pfam" id="PF12742">
    <property type="entry name" value="Gryzun-like"/>
    <property type="match status" value="1"/>
</dbReference>
<accession>A0ABP1R575</accession>
<evidence type="ECO:0000256" key="7">
    <source>
        <dbReference type="ARBA" id="ARBA00023034"/>
    </source>
</evidence>
<protein>
    <recommendedName>
        <fullName evidence="4">Trafficking protein particle complex subunit 11</fullName>
    </recommendedName>
</protein>
<keyword evidence="5" id="KW-0813">Transport</keyword>
<evidence type="ECO:0000256" key="3">
    <source>
        <dbReference type="ARBA" id="ARBA00007051"/>
    </source>
</evidence>
<gene>
    <name evidence="10" type="ORF">ODALV1_LOCUS18950</name>
</gene>
<sequence length="1105" mass="126521">MASSVLQNLKYLTGPDWYCPKIPSDFTGAVQPLVYISGLEIESNTVHRGIWEVIKSKPGTKDFQPTYVNVSLNHKFPVKKEKNEPIETYAPVGMVKSNWLQKHLQQVPSVVVVCFYIDWSEQYWNDKKTECANKIKELKAELAPHGSQILVMLIKAVDSKEENFSTDRATSLCAAADIPPKALYILAHTHNERVQACIARLELGMKEASKLYYSSRVRRVKNLKERTNNQILMARYSFKTAVFQEIRRDYFSALSAYMLTQDILRTIKFQDFYAQQLRTVASWVNYRICRLHLMKQEYIEANSHFERHIRHFQRRQGNSNVEFEYHAYLQQQYCYFGELLRHYYTVGRSSLDPTTYLLLAVNQSVKREEKMKALVTSLGEIKESNIDIKYISDCPVDYIGQRPWRLSGEFLPDSATETESQEGVLILNYIEQRHDHSTDRINHYGIASDFCRDLKRTRTRCEMMMMMGHEFNIKKEFHRCIILMTHVLKEFGRDKLTELLFVVGDTGLKASWCDGDVTSYLSFLIFHLKQDFAAKLGEARRKSLWANFVAALEKKIPSSPVDGVNIDCKEDVWKLAMEKPYVSYVVVHKEPIVDAVFYFVNETFRAATRAEIRVVLKNRSEFPIDIQKCGVVISITEYNTDTPLKLTLQPGDSHELSLYFPLMVRDTGKVIQIQMGYLDIGKPDASVLLHYSALIESNPYLWNDGKKDVRKQIITKIDPMLPLLTPKVAFEFFPMLTNSIQKVDITWTNTDVHKYTKLNLMCRLECPELEDLFIATEPNVANGKLKNMGLITELDELGAGESKQVSVFINSRKPRNDIQITTKAKYVDGNGQIVTNDSVEPIEVIDPFSVSWQFLNSQFEPIQDASPHEPFMLKFTIKNVSHQSLQLRSMDFKLTSNAYVESGTAQPFPPFLTLKAKEVFQFLNAYSSQYPTDLSLGDLCILWNKFRYNQDDPRGLDIPFSPLMSKFTVNPLPVSQCTIFVETIVSGKGMGELKKPVPIKYAITNCTEKVLDLCASLESSDSFMNAGPKKINVKLISRGTAQFQYVLFPLKTGLLLTPRLVFEQPNASGDNRVQPVVQRNVIKNIFVSRAEGGEENGIILQPTLT</sequence>
<comment type="similarity">
    <text evidence="3">Belongs to the TRAPPC11 family.</text>
</comment>
<evidence type="ECO:0000256" key="5">
    <source>
        <dbReference type="ARBA" id="ARBA00022448"/>
    </source>
</evidence>
<keyword evidence="6" id="KW-0931">ER-Golgi transport</keyword>
<keyword evidence="11" id="KW-1185">Reference proteome</keyword>
<evidence type="ECO:0000313" key="11">
    <source>
        <dbReference type="Proteomes" id="UP001642540"/>
    </source>
</evidence>
<dbReference type="PANTHER" id="PTHR14374:SF0">
    <property type="entry name" value="TRAFFICKING PROTEIN PARTICLE COMPLEX SUBUNIT 11"/>
    <property type="match status" value="1"/>
</dbReference>
<comment type="function">
    <text evidence="1">Involved in endoplasmic reticulum to Golgi apparatus trafficking at a very early stage.</text>
</comment>
<dbReference type="EMBL" id="CAXLJM020000062">
    <property type="protein sequence ID" value="CAL8120333.1"/>
    <property type="molecule type" value="Genomic_DNA"/>
</dbReference>